<dbReference type="Pfam" id="PF00069">
    <property type="entry name" value="Pkinase"/>
    <property type="match status" value="1"/>
</dbReference>
<evidence type="ECO:0000256" key="1">
    <source>
        <dbReference type="ARBA" id="ARBA00004167"/>
    </source>
</evidence>
<proteinExistence type="predicted"/>
<evidence type="ECO:0000256" key="10">
    <source>
        <dbReference type="SAM" id="MobiDB-lite"/>
    </source>
</evidence>
<dbReference type="PROSITE" id="PS50011">
    <property type="entry name" value="PROTEIN_KINASE_DOM"/>
    <property type="match status" value="1"/>
</dbReference>
<dbReference type="GO" id="GO:0005524">
    <property type="term" value="F:ATP binding"/>
    <property type="evidence" value="ECO:0007669"/>
    <property type="project" value="UniProtKB-KW"/>
</dbReference>
<dbReference type="KEGG" id="hhg:XM38_048180"/>
<dbReference type="SUPFAM" id="SSF56112">
    <property type="entry name" value="Protein kinase-like (PK-like)"/>
    <property type="match status" value="1"/>
</dbReference>
<feature type="region of interest" description="Disordered" evidence="10">
    <location>
        <begin position="187"/>
        <end position="208"/>
    </location>
</feature>
<dbReference type="GO" id="GO:0016020">
    <property type="term" value="C:membrane"/>
    <property type="evidence" value="ECO:0007669"/>
    <property type="project" value="UniProtKB-SubCell"/>
</dbReference>
<dbReference type="EMBL" id="CP021983">
    <property type="protein sequence ID" value="ASC73844.1"/>
    <property type="molecule type" value="Genomic_DNA"/>
</dbReference>
<accession>A0A1Z3HU59</accession>
<keyword evidence="5" id="KW-0547">Nucleotide-binding</keyword>
<dbReference type="PANTHER" id="PTHR24363">
    <property type="entry name" value="SERINE/THREONINE PROTEIN KINASE"/>
    <property type="match status" value="1"/>
</dbReference>
<dbReference type="Gene3D" id="1.10.510.10">
    <property type="entry name" value="Transferase(Phosphotransferase) domain 1"/>
    <property type="match status" value="1"/>
</dbReference>
<dbReference type="AlphaFoldDB" id="A0A1Z3HU59"/>
<dbReference type="STRING" id="1641165.XM38_01835"/>
<organism evidence="13 14">
    <name type="scientific">Halomicronema hongdechloris C2206</name>
    <dbReference type="NCBI Taxonomy" id="1641165"/>
    <lineage>
        <taxon>Bacteria</taxon>
        <taxon>Bacillati</taxon>
        <taxon>Cyanobacteriota</taxon>
        <taxon>Cyanophyceae</taxon>
        <taxon>Nodosilineales</taxon>
        <taxon>Nodosilineaceae</taxon>
        <taxon>Halomicronema</taxon>
    </lineage>
</organism>
<feature type="domain" description="Guanylate cyclase" evidence="12">
    <location>
        <begin position="16"/>
        <end position="130"/>
    </location>
</feature>
<evidence type="ECO:0000259" key="12">
    <source>
        <dbReference type="PROSITE" id="PS50125"/>
    </source>
</evidence>
<dbReference type="InterPro" id="IPR001054">
    <property type="entry name" value="A/G_cyclase"/>
</dbReference>
<protein>
    <recommendedName>
        <fullName evidence="2">non-specific serine/threonine protein kinase</fullName>
        <ecNumber evidence="2">2.7.11.1</ecNumber>
    </recommendedName>
</protein>
<dbReference type="InterPro" id="IPR058395">
    <property type="entry name" value="DUF8082"/>
</dbReference>
<evidence type="ECO:0000256" key="3">
    <source>
        <dbReference type="ARBA" id="ARBA00022527"/>
    </source>
</evidence>
<evidence type="ECO:0000256" key="6">
    <source>
        <dbReference type="ARBA" id="ARBA00022777"/>
    </source>
</evidence>
<name>A0A1Z3HU59_9CYAN</name>
<dbReference type="InterPro" id="IPR011009">
    <property type="entry name" value="Kinase-like_dom_sf"/>
</dbReference>
<dbReference type="GO" id="GO:0009190">
    <property type="term" value="P:cyclic nucleotide biosynthetic process"/>
    <property type="evidence" value="ECO:0007669"/>
    <property type="project" value="InterPro"/>
</dbReference>
<dbReference type="PANTHER" id="PTHR24363:SF0">
    <property type="entry name" value="SERINE_THREONINE KINASE LIKE DOMAIN CONTAINING 1"/>
    <property type="match status" value="1"/>
</dbReference>
<gene>
    <name evidence="13" type="ORF">XM38_048180</name>
</gene>
<evidence type="ECO:0000256" key="4">
    <source>
        <dbReference type="ARBA" id="ARBA00022679"/>
    </source>
</evidence>
<dbReference type="GO" id="GO:0004674">
    <property type="term" value="F:protein serine/threonine kinase activity"/>
    <property type="evidence" value="ECO:0007669"/>
    <property type="project" value="UniProtKB-KW"/>
</dbReference>
<keyword evidence="7" id="KW-0067">ATP-binding</keyword>
<dbReference type="GO" id="GO:0004016">
    <property type="term" value="F:adenylate cyclase activity"/>
    <property type="evidence" value="ECO:0007669"/>
    <property type="project" value="UniProtKB-ARBA"/>
</dbReference>
<dbReference type="Gene3D" id="3.30.70.1230">
    <property type="entry name" value="Nucleotide cyclase"/>
    <property type="match status" value="1"/>
</dbReference>
<evidence type="ECO:0000259" key="11">
    <source>
        <dbReference type="PROSITE" id="PS50011"/>
    </source>
</evidence>
<evidence type="ECO:0000313" key="14">
    <source>
        <dbReference type="Proteomes" id="UP000191901"/>
    </source>
</evidence>
<comment type="subcellular location">
    <subcellularLocation>
        <location evidence="1">Membrane</location>
        <topology evidence="1">Single-pass membrane protein</topology>
    </subcellularLocation>
</comment>
<dbReference type="Proteomes" id="UP000191901">
    <property type="component" value="Chromosome"/>
</dbReference>
<keyword evidence="14" id="KW-1185">Reference proteome</keyword>
<comment type="catalytic activity">
    <reaction evidence="8">
        <text>L-threonyl-[protein] + ATP = O-phospho-L-threonyl-[protein] + ADP + H(+)</text>
        <dbReference type="Rhea" id="RHEA:46608"/>
        <dbReference type="Rhea" id="RHEA-COMP:11060"/>
        <dbReference type="Rhea" id="RHEA-COMP:11605"/>
        <dbReference type="ChEBI" id="CHEBI:15378"/>
        <dbReference type="ChEBI" id="CHEBI:30013"/>
        <dbReference type="ChEBI" id="CHEBI:30616"/>
        <dbReference type="ChEBI" id="CHEBI:61977"/>
        <dbReference type="ChEBI" id="CHEBI:456216"/>
        <dbReference type="EC" id="2.7.11.1"/>
    </reaction>
</comment>
<dbReference type="SUPFAM" id="SSF55073">
    <property type="entry name" value="Nucleotide cyclase"/>
    <property type="match status" value="1"/>
</dbReference>
<dbReference type="Gene3D" id="3.30.200.20">
    <property type="entry name" value="Phosphorylase Kinase, domain 1"/>
    <property type="match status" value="1"/>
</dbReference>
<dbReference type="CDD" id="cd07302">
    <property type="entry name" value="CHD"/>
    <property type="match status" value="1"/>
</dbReference>
<dbReference type="GO" id="GO:0035556">
    <property type="term" value="P:intracellular signal transduction"/>
    <property type="evidence" value="ECO:0007669"/>
    <property type="project" value="InterPro"/>
</dbReference>
<dbReference type="InterPro" id="IPR000719">
    <property type="entry name" value="Prot_kinase_dom"/>
</dbReference>
<sequence length="677" mass="74308">MDDPPIAERGQRTLAAIVVTDAVDFSARMAADEEATLALIQRDLELSKRLCLEFEGRVLKSTGDGLLLYFASAVQAVSCGLAIQQDITRINAGSHPGKTLQHRIGVHLGDVFFSQSDVMGTGVNIAARLQTAANPGELCISKVVYDVVKSRLSLNVTDAGALQLKNIQEPVPAYHVSIKPVAAAREHSTAASGAPAETPPASSPPSQHFLQPGNRVAGRYVIQRLLGQGGFGRSYLAIDVQRFEEACVLKEFVPTQRSSRSLEKAVNLFKREAKTLYQLDHPQVPKFLACFTQSHRLFIVQEFIDGVTYAQLLRQRRRQGTKFTEAEILPWLEQMLRVLDHLHGLKIVHRDISPDNIIHSRDRNLPVLIDFGLVNDAVSDLLAHAEPDDGPAPGRRATMVGKFGYSPPEQIQMGQCYPCSDLYALAVTTIVLLTGRYPKELLNRDSLDWQWQAHVRVSDGLERVLRKLLQRQPKNRFQSAQEVIAALNLGNAPSEVLPPTVLHDPGPAFQAPPEPLPLRSPSALQLPDFIQQCQRELARCIGPMASMVIEDVLAQYPDASPQQLVDRLAEQLSNADQATAFISRIDIPASDLLTAAQSQAGTAAASVTAAETPAAVDDAFVQRCRQALAHCIGPMANFLIEETLAEYPHLDSQQLVERLAAEIPDDRQAEAFQRQLL</sequence>
<dbReference type="Pfam" id="PF00211">
    <property type="entry name" value="Guanylate_cyc"/>
    <property type="match status" value="1"/>
</dbReference>
<dbReference type="OrthoDB" id="507628at2"/>
<dbReference type="RefSeq" id="WP_088431171.1">
    <property type="nucleotide sequence ID" value="NZ_CP021983.2"/>
</dbReference>
<comment type="catalytic activity">
    <reaction evidence="9">
        <text>L-seryl-[protein] + ATP = O-phospho-L-seryl-[protein] + ADP + H(+)</text>
        <dbReference type="Rhea" id="RHEA:17989"/>
        <dbReference type="Rhea" id="RHEA-COMP:9863"/>
        <dbReference type="Rhea" id="RHEA-COMP:11604"/>
        <dbReference type="ChEBI" id="CHEBI:15378"/>
        <dbReference type="ChEBI" id="CHEBI:29999"/>
        <dbReference type="ChEBI" id="CHEBI:30616"/>
        <dbReference type="ChEBI" id="CHEBI:83421"/>
        <dbReference type="ChEBI" id="CHEBI:456216"/>
        <dbReference type="EC" id="2.7.11.1"/>
    </reaction>
</comment>
<dbReference type="PROSITE" id="PS50125">
    <property type="entry name" value="GUANYLATE_CYCLASE_2"/>
    <property type="match status" value="1"/>
</dbReference>
<keyword evidence="6 13" id="KW-0418">Kinase</keyword>
<dbReference type="Pfam" id="PF26309">
    <property type="entry name" value="DUF8082"/>
    <property type="match status" value="2"/>
</dbReference>
<evidence type="ECO:0000256" key="2">
    <source>
        <dbReference type="ARBA" id="ARBA00012513"/>
    </source>
</evidence>
<dbReference type="EC" id="2.7.11.1" evidence="2"/>
<evidence type="ECO:0000256" key="9">
    <source>
        <dbReference type="ARBA" id="ARBA00048679"/>
    </source>
</evidence>
<dbReference type="CDD" id="cd14014">
    <property type="entry name" value="STKc_PknB_like"/>
    <property type="match status" value="1"/>
</dbReference>
<keyword evidence="4" id="KW-0808">Transferase</keyword>
<evidence type="ECO:0000256" key="7">
    <source>
        <dbReference type="ARBA" id="ARBA00022840"/>
    </source>
</evidence>
<keyword evidence="3" id="KW-0723">Serine/threonine-protein kinase</keyword>
<evidence type="ECO:0000313" key="13">
    <source>
        <dbReference type="EMBL" id="ASC73844.1"/>
    </source>
</evidence>
<evidence type="ECO:0000256" key="5">
    <source>
        <dbReference type="ARBA" id="ARBA00022741"/>
    </source>
</evidence>
<evidence type="ECO:0000256" key="8">
    <source>
        <dbReference type="ARBA" id="ARBA00047899"/>
    </source>
</evidence>
<reference evidence="13 14" key="1">
    <citation type="journal article" date="2016" name="Biochim. Biophys. Acta">
        <title>Characterization of red-shifted phycobilisomes isolated from the chlorophyll f-containing cyanobacterium Halomicronema hongdechloris.</title>
        <authorList>
            <person name="Li Y."/>
            <person name="Lin Y."/>
            <person name="Garvey C.J."/>
            <person name="Birch D."/>
            <person name="Corkery R.W."/>
            <person name="Loughlin P.C."/>
            <person name="Scheer H."/>
            <person name="Willows R.D."/>
            <person name="Chen M."/>
        </authorList>
    </citation>
    <scope>NUCLEOTIDE SEQUENCE [LARGE SCALE GENOMIC DNA]</scope>
    <source>
        <strain evidence="13 14">C2206</strain>
    </source>
</reference>
<dbReference type="InterPro" id="IPR029787">
    <property type="entry name" value="Nucleotide_cyclase"/>
</dbReference>
<feature type="domain" description="Protein kinase" evidence="11">
    <location>
        <begin position="220"/>
        <end position="497"/>
    </location>
</feature>